<dbReference type="InterPro" id="IPR013149">
    <property type="entry name" value="ADH-like_C"/>
</dbReference>
<dbReference type="CDD" id="cd05276">
    <property type="entry name" value="p53_inducible_oxidoreductase"/>
    <property type="match status" value="1"/>
</dbReference>
<evidence type="ECO:0000256" key="1">
    <source>
        <dbReference type="ARBA" id="ARBA00022857"/>
    </source>
</evidence>
<dbReference type="Proteomes" id="UP000434582">
    <property type="component" value="Unassembled WGS sequence"/>
</dbReference>
<dbReference type="Pfam" id="PF08240">
    <property type="entry name" value="ADH_N"/>
    <property type="match status" value="1"/>
</dbReference>
<evidence type="ECO:0000313" key="5">
    <source>
        <dbReference type="Proteomes" id="UP000434582"/>
    </source>
</evidence>
<sequence>MTDALPETMACVEITKPGGPDVLVATERPVPTPGSGEVLIKVQAAGVNRPDVIQRLGHYPAPKDASDLPGLEVAGEIVALGEGDTGGLKVGESVCALLAGGGYAAYAVAPAPQVLPVPTGYDGVKAAAVPETFFTVWHNVFERAALKAGERFLVHGGTSGIGTTAIQLAKAFGATVYTTAGSDEKCAACRDLGADLAVNYATEDYVEAIKADTGGKGVDVILDMVGGDYLPRNVALMAPEGRHVSIAFLARSTVEMNFMPVMLKRLTLTGSTLRPQPVAAKGRIAAALREQVWPLLEAGSVGPVIHTTLPLEQAAQAHALMESSAHIGKIVLTVGR</sequence>
<dbReference type="SMART" id="SM00829">
    <property type="entry name" value="PKS_ER"/>
    <property type="match status" value="1"/>
</dbReference>
<dbReference type="NCBIfam" id="TIGR02824">
    <property type="entry name" value="quinone_pig3"/>
    <property type="match status" value="1"/>
</dbReference>
<dbReference type="RefSeq" id="WP_153344285.1">
    <property type="nucleotide sequence ID" value="NZ_WIVE01000033.1"/>
</dbReference>
<dbReference type="InterPro" id="IPR036291">
    <property type="entry name" value="NAD(P)-bd_dom_sf"/>
</dbReference>
<dbReference type="Gene3D" id="3.90.180.10">
    <property type="entry name" value="Medium-chain alcohol dehydrogenases, catalytic domain"/>
    <property type="match status" value="1"/>
</dbReference>
<evidence type="ECO:0000313" key="4">
    <source>
        <dbReference type="EMBL" id="MQX37120.1"/>
    </source>
</evidence>
<dbReference type="AlphaFoldDB" id="A0A7X2D5E9"/>
<feature type="domain" description="Enoyl reductase (ER)" evidence="3">
    <location>
        <begin position="18"/>
        <end position="332"/>
    </location>
</feature>
<dbReference type="PANTHER" id="PTHR48106">
    <property type="entry name" value="QUINONE OXIDOREDUCTASE PIG3-RELATED"/>
    <property type="match status" value="1"/>
</dbReference>
<evidence type="ECO:0000259" key="3">
    <source>
        <dbReference type="SMART" id="SM00829"/>
    </source>
</evidence>
<gene>
    <name evidence="4" type="ORF">GHC57_11380</name>
</gene>
<keyword evidence="1" id="KW-0521">NADP</keyword>
<dbReference type="Gene3D" id="3.40.50.720">
    <property type="entry name" value="NAD(P)-binding Rossmann-like Domain"/>
    <property type="match status" value="1"/>
</dbReference>
<dbReference type="OrthoDB" id="9780520at2"/>
<dbReference type="InterPro" id="IPR020843">
    <property type="entry name" value="ER"/>
</dbReference>
<organism evidence="4 5">
    <name type="scientific">Roseospira navarrensis</name>
    <dbReference type="NCBI Taxonomy" id="140058"/>
    <lineage>
        <taxon>Bacteria</taxon>
        <taxon>Pseudomonadati</taxon>
        <taxon>Pseudomonadota</taxon>
        <taxon>Alphaproteobacteria</taxon>
        <taxon>Rhodospirillales</taxon>
        <taxon>Rhodospirillaceae</taxon>
        <taxon>Roseospira</taxon>
    </lineage>
</organism>
<dbReference type="GO" id="GO:0070402">
    <property type="term" value="F:NADPH binding"/>
    <property type="evidence" value="ECO:0007669"/>
    <property type="project" value="TreeGrafter"/>
</dbReference>
<dbReference type="SUPFAM" id="SSF51735">
    <property type="entry name" value="NAD(P)-binding Rossmann-fold domains"/>
    <property type="match status" value="1"/>
</dbReference>
<dbReference type="PANTHER" id="PTHR48106:SF8">
    <property type="entry name" value="OS02G0805600 PROTEIN"/>
    <property type="match status" value="1"/>
</dbReference>
<dbReference type="Pfam" id="PF00107">
    <property type="entry name" value="ADH_zinc_N"/>
    <property type="match status" value="1"/>
</dbReference>
<accession>A0A7X2D5E9</accession>
<keyword evidence="5" id="KW-1185">Reference proteome</keyword>
<dbReference type="InterPro" id="IPR013154">
    <property type="entry name" value="ADH-like_N"/>
</dbReference>
<dbReference type="SUPFAM" id="SSF50129">
    <property type="entry name" value="GroES-like"/>
    <property type="match status" value="1"/>
</dbReference>
<dbReference type="InterPro" id="IPR011032">
    <property type="entry name" value="GroES-like_sf"/>
</dbReference>
<reference evidence="4 5" key="1">
    <citation type="submission" date="2019-10" db="EMBL/GenBank/DDBJ databases">
        <title>Draft whole-genome sequence of the purple nonsulfur photosynthetic bacterium Roseospira navarrensis DSM 15114.</title>
        <authorList>
            <person name="Kyndt J.A."/>
            <person name="Meyer T.E."/>
        </authorList>
    </citation>
    <scope>NUCLEOTIDE SEQUENCE [LARGE SCALE GENOMIC DNA]</scope>
    <source>
        <strain evidence="4 5">DSM 15114</strain>
    </source>
</reference>
<keyword evidence="2" id="KW-0560">Oxidoreductase</keyword>
<dbReference type="EMBL" id="WIVE01000033">
    <property type="protein sequence ID" value="MQX37120.1"/>
    <property type="molecule type" value="Genomic_DNA"/>
</dbReference>
<name>A0A7X2D5E9_9PROT</name>
<proteinExistence type="predicted"/>
<evidence type="ECO:0000256" key="2">
    <source>
        <dbReference type="ARBA" id="ARBA00023002"/>
    </source>
</evidence>
<dbReference type="InterPro" id="IPR014189">
    <property type="entry name" value="Quinone_OxRdtase_PIG3"/>
</dbReference>
<protein>
    <submittedName>
        <fullName evidence="4">Zinc-binding dehydrogenase</fullName>
    </submittedName>
</protein>
<dbReference type="GO" id="GO:0016651">
    <property type="term" value="F:oxidoreductase activity, acting on NAD(P)H"/>
    <property type="evidence" value="ECO:0007669"/>
    <property type="project" value="TreeGrafter"/>
</dbReference>
<comment type="caution">
    <text evidence="4">The sequence shown here is derived from an EMBL/GenBank/DDBJ whole genome shotgun (WGS) entry which is preliminary data.</text>
</comment>